<dbReference type="AlphaFoldDB" id="A0A1G7WNJ3"/>
<dbReference type="EMBL" id="FNBN01000006">
    <property type="protein sequence ID" value="SDG73438.1"/>
    <property type="molecule type" value="Genomic_DNA"/>
</dbReference>
<dbReference type="STRING" id="104663.SAMN04488121_10679"/>
<dbReference type="GO" id="GO:1990281">
    <property type="term" value="C:efflux pump complex"/>
    <property type="evidence" value="ECO:0007669"/>
    <property type="project" value="TreeGrafter"/>
</dbReference>
<dbReference type="Pfam" id="PF02321">
    <property type="entry name" value="OEP"/>
    <property type="match status" value="2"/>
</dbReference>
<proteinExistence type="inferred from homology"/>
<evidence type="ECO:0000256" key="6">
    <source>
        <dbReference type="ARBA" id="ARBA00023136"/>
    </source>
</evidence>
<dbReference type="PANTHER" id="PTHR30026">
    <property type="entry name" value="OUTER MEMBRANE PROTEIN TOLC"/>
    <property type="match status" value="1"/>
</dbReference>
<dbReference type="PANTHER" id="PTHR30026:SF20">
    <property type="entry name" value="OUTER MEMBRANE PROTEIN TOLC"/>
    <property type="match status" value="1"/>
</dbReference>
<reference evidence="9 10" key="1">
    <citation type="submission" date="2016-10" db="EMBL/GenBank/DDBJ databases">
        <authorList>
            <person name="de Groot N.N."/>
        </authorList>
    </citation>
    <scope>NUCLEOTIDE SEQUENCE [LARGE SCALE GENOMIC DNA]</scope>
    <source>
        <strain evidence="9 10">DSM 527</strain>
    </source>
</reference>
<dbReference type="GO" id="GO:0015562">
    <property type="term" value="F:efflux transmembrane transporter activity"/>
    <property type="evidence" value="ECO:0007669"/>
    <property type="project" value="InterPro"/>
</dbReference>
<dbReference type="GO" id="GO:0009279">
    <property type="term" value="C:cell outer membrane"/>
    <property type="evidence" value="ECO:0007669"/>
    <property type="project" value="UniProtKB-SubCell"/>
</dbReference>
<dbReference type="OrthoDB" id="367883at2"/>
<keyword evidence="3" id="KW-0813">Transport</keyword>
<evidence type="ECO:0000256" key="7">
    <source>
        <dbReference type="ARBA" id="ARBA00023237"/>
    </source>
</evidence>
<protein>
    <submittedName>
        <fullName evidence="9">Outer membrane protein TolC</fullName>
    </submittedName>
</protein>
<evidence type="ECO:0000256" key="1">
    <source>
        <dbReference type="ARBA" id="ARBA00004442"/>
    </source>
</evidence>
<feature type="coiled-coil region" evidence="8">
    <location>
        <begin position="334"/>
        <end position="369"/>
    </location>
</feature>
<organism evidence="9 10">
    <name type="scientific">Chitinophaga filiformis</name>
    <name type="common">Myxococcus filiformis</name>
    <name type="synonym">Flexibacter filiformis</name>
    <dbReference type="NCBI Taxonomy" id="104663"/>
    <lineage>
        <taxon>Bacteria</taxon>
        <taxon>Pseudomonadati</taxon>
        <taxon>Bacteroidota</taxon>
        <taxon>Chitinophagia</taxon>
        <taxon>Chitinophagales</taxon>
        <taxon>Chitinophagaceae</taxon>
        <taxon>Chitinophaga</taxon>
    </lineage>
</organism>
<evidence type="ECO:0000256" key="3">
    <source>
        <dbReference type="ARBA" id="ARBA00022448"/>
    </source>
</evidence>
<keyword evidence="6" id="KW-0472">Membrane</keyword>
<sequence>MKHVFYTVILLLTVKSVNAQREYSLKEAIDTALANSLQLKADNYDLEKTKAAVKQTRSSLLPSLSLSGSYQYQANVPVQMIPADVFGGTPGTYQASKFSVPQTKSATLQMNQPLFNASLLIALKAAKVAVNLNMLQIQSSKEDLVYNISATYYNIQTIIRQQELLKDNFTNTSSLLEVTTEQLNAGLATQTDVDRLTVSRDNTEADLQNAVTNLEKQYNLLKLLMNVPLDRQLSVVKEDYNQVFVSLDMPAFDPTKKTNYLQIQENKRVADLERRNIRAGYLPTLSQTMSNGYSGYYSNANPFKNLNNKWYYSSSIGLSLSIPIFDGFSKKYQIKQKQIQIKKYDVQAEQTLQQNNKDAANAYADLKSNYITLQTQRRNLVLAQKVLDDVNTQYKSGISKLTDAINSQTELQSAQNNFINALINLRKAELDLKKAQGTLLQ</sequence>
<evidence type="ECO:0000313" key="9">
    <source>
        <dbReference type="EMBL" id="SDG73438.1"/>
    </source>
</evidence>
<accession>A0A1G7WNJ3</accession>
<dbReference type="RefSeq" id="WP_089835162.1">
    <property type="nucleotide sequence ID" value="NZ_FNBN01000006.1"/>
</dbReference>
<evidence type="ECO:0000256" key="4">
    <source>
        <dbReference type="ARBA" id="ARBA00022452"/>
    </source>
</evidence>
<comment type="similarity">
    <text evidence="2">Belongs to the outer membrane factor (OMF) (TC 1.B.17) family.</text>
</comment>
<dbReference type="Gene3D" id="1.20.1600.10">
    <property type="entry name" value="Outer membrane efflux proteins (OEP)"/>
    <property type="match status" value="1"/>
</dbReference>
<keyword evidence="4" id="KW-1134">Transmembrane beta strand</keyword>
<keyword evidence="8" id="KW-0175">Coiled coil</keyword>
<evidence type="ECO:0000256" key="5">
    <source>
        <dbReference type="ARBA" id="ARBA00022692"/>
    </source>
</evidence>
<keyword evidence="7" id="KW-0998">Cell outer membrane</keyword>
<name>A0A1G7WNJ3_CHIFI</name>
<dbReference type="InterPro" id="IPR003423">
    <property type="entry name" value="OMP_efflux"/>
</dbReference>
<dbReference type="InterPro" id="IPR051906">
    <property type="entry name" value="TolC-like"/>
</dbReference>
<keyword evidence="5" id="KW-0812">Transmembrane</keyword>
<gene>
    <name evidence="9" type="ORF">SAMN04488121_10679</name>
</gene>
<evidence type="ECO:0000313" key="10">
    <source>
        <dbReference type="Proteomes" id="UP000199045"/>
    </source>
</evidence>
<dbReference type="SUPFAM" id="SSF56954">
    <property type="entry name" value="Outer membrane efflux proteins (OEP)"/>
    <property type="match status" value="1"/>
</dbReference>
<dbReference type="GO" id="GO:0015288">
    <property type="term" value="F:porin activity"/>
    <property type="evidence" value="ECO:0007669"/>
    <property type="project" value="TreeGrafter"/>
</dbReference>
<comment type="subcellular location">
    <subcellularLocation>
        <location evidence="1">Cell outer membrane</location>
    </subcellularLocation>
</comment>
<evidence type="ECO:0000256" key="8">
    <source>
        <dbReference type="SAM" id="Coils"/>
    </source>
</evidence>
<evidence type="ECO:0000256" key="2">
    <source>
        <dbReference type="ARBA" id="ARBA00007613"/>
    </source>
</evidence>
<dbReference type="Proteomes" id="UP000199045">
    <property type="component" value="Unassembled WGS sequence"/>
</dbReference>